<keyword evidence="13" id="KW-1185">Reference proteome</keyword>
<accession>A0A091BFM8</accession>
<keyword evidence="6" id="KW-0812">Transmembrane</keyword>
<dbReference type="GO" id="GO:0005886">
    <property type="term" value="C:plasma membrane"/>
    <property type="evidence" value="ECO:0007669"/>
    <property type="project" value="UniProtKB-SubCell"/>
</dbReference>
<sequence>MRQARGFSLLELLVVIVLIAATTAMAAVAMRSGLPGQQLRNSTRELAAQIRYTRAQAIVTGKPQVFTLDTRTREWLAPDRRHGQVPAAIAIHATAAGIEQPSAGIAAIRFFPEGASTGGRITLSREHAAWQLDVDWLTGQVSMTRAEAPP</sequence>
<dbReference type="NCBIfam" id="TIGR02532">
    <property type="entry name" value="IV_pilin_GFxxxE"/>
    <property type="match status" value="1"/>
</dbReference>
<evidence type="ECO:0000256" key="3">
    <source>
        <dbReference type="ARBA" id="ARBA00022475"/>
    </source>
</evidence>
<evidence type="ECO:0000313" key="13">
    <source>
        <dbReference type="Proteomes" id="UP000029385"/>
    </source>
</evidence>
<dbReference type="Pfam" id="PF07963">
    <property type="entry name" value="N_methyl"/>
    <property type="match status" value="1"/>
</dbReference>
<dbReference type="SUPFAM" id="SSF54523">
    <property type="entry name" value="Pili subunits"/>
    <property type="match status" value="1"/>
</dbReference>
<dbReference type="eggNOG" id="COG4970">
    <property type="taxonomic scope" value="Bacteria"/>
</dbReference>
<dbReference type="AlphaFoldDB" id="A0A091BFM8"/>
<evidence type="ECO:0000256" key="9">
    <source>
        <dbReference type="ARBA" id="ARBA00025772"/>
    </source>
</evidence>
<keyword evidence="3" id="KW-1003">Cell membrane</keyword>
<evidence type="ECO:0000256" key="5">
    <source>
        <dbReference type="ARBA" id="ARBA00022519"/>
    </source>
</evidence>
<dbReference type="Gene3D" id="3.30.700.10">
    <property type="entry name" value="Glycoprotein, Type 4 Pilin"/>
    <property type="match status" value="1"/>
</dbReference>
<protein>
    <recommendedName>
        <fullName evidence="2">Type II secretion system protein H</fullName>
    </recommendedName>
    <alternativeName>
        <fullName evidence="10">General secretion pathway protein H</fullName>
    </alternativeName>
</protein>
<organism evidence="12 13">
    <name type="scientific">Arenimonas oryziterrae DSM 21050 = YC6267</name>
    <dbReference type="NCBI Taxonomy" id="1121015"/>
    <lineage>
        <taxon>Bacteria</taxon>
        <taxon>Pseudomonadati</taxon>
        <taxon>Pseudomonadota</taxon>
        <taxon>Gammaproteobacteria</taxon>
        <taxon>Lysobacterales</taxon>
        <taxon>Lysobacteraceae</taxon>
        <taxon>Arenimonas</taxon>
    </lineage>
</organism>
<comment type="caution">
    <text evidence="12">The sequence shown here is derived from an EMBL/GenBank/DDBJ whole genome shotgun (WGS) entry which is preliminary data.</text>
</comment>
<name>A0A091BFM8_9GAMM</name>
<dbReference type="InterPro" id="IPR045584">
    <property type="entry name" value="Pilin-like"/>
</dbReference>
<evidence type="ECO:0000313" key="12">
    <source>
        <dbReference type="EMBL" id="KFN43190.1"/>
    </source>
</evidence>
<evidence type="ECO:0000259" key="11">
    <source>
        <dbReference type="Pfam" id="PF12019"/>
    </source>
</evidence>
<evidence type="ECO:0000256" key="8">
    <source>
        <dbReference type="ARBA" id="ARBA00023136"/>
    </source>
</evidence>
<keyword evidence="4" id="KW-0488">Methylation</keyword>
<evidence type="ECO:0000256" key="4">
    <source>
        <dbReference type="ARBA" id="ARBA00022481"/>
    </source>
</evidence>
<dbReference type="Proteomes" id="UP000029385">
    <property type="component" value="Unassembled WGS sequence"/>
</dbReference>
<evidence type="ECO:0000256" key="1">
    <source>
        <dbReference type="ARBA" id="ARBA00004377"/>
    </source>
</evidence>
<evidence type="ECO:0000256" key="2">
    <source>
        <dbReference type="ARBA" id="ARBA00021549"/>
    </source>
</evidence>
<keyword evidence="7" id="KW-1133">Transmembrane helix</keyword>
<dbReference type="Pfam" id="PF12019">
    <property type="entry name" value="GspH"/>
    <property type="match status" value="1"/>
</dbReference>
<dbReference type="PATRIC" id="fig|1121015.4.peg.1788"/>
<gene>
    <name evidence="12" type="ORF">N789_11550</name>
</gene>
<feature type="domain" description="General secretion pathway GspH" evidence="11">
    <location>
        <begin position="43"/>
        <end position="137"/>
    </location>
</feature>
<comment type="similarity">
    <text evidence="9">Belongs to the GSP H family.</text>
</comment>
<comment type="subcellular location">
    <subcellularLocation>
        <location evidence="1">Cell inner membrane</location>
        <topology evidence="1">Single-pass membrane protein</topology>
    </subcellularLocation>
</comment>
<dbReference type="PROSITE" id="PS00409">
    <property type="entry name" value="PROKAR_NTER_METHYL"/>
    <property type="match status" value="1"/>
</dbReference>
<evidence type="ECO:0000256" key="10">
    <source>
        <dbReference type="ARBA" id="ARBA00030775"/>
    </source>
</evidence>
<reference evidence="12 13" key="1">
    <citation type="submission" date="2013-09" db="EMBL/GenBank/DDBJ databases">
        <title>Genome sequencing of Arenimonas oryziterrae.</title>
        <authorList>
            <person name="Chen F."/>
            <person name="Wang G."/>
        </authorList>
    </citation>
    <scope>NUCLEOTIDE SEQUENCE [LARGE SCALE GENOMIC DNA]</scope>
    <source>
        <strain evidence="12 13">YC6267</strain>
    </source>
</reference>
<dbReference type="GO" id="GO:0015627">
    <property type="term" value="C:type II protein secretion system complex"/>
    <property type="evidence" value="ECO:0007669"/>
    <property type="project" value="InterPro"/>
</dbReference>
<dbReference type="STRING" id="1121015.GCA_000420545_02541"/>
<keyword evidence="5" id="KW-0997">Cell inner membrane</keyword>
<proteinExistence type="inferred from homology"/>
<dbReference type="InterPro" id="IPR022346">
    <property type="entry name" value="T2SS_GspH"/>
</dbReference>
<dbReference type="EMBL" id="AVCI01000006">
    <property type="protein sequence ID" value="KFN43190.1"/>
    <property type="molecule type" value="Genomic_DNA"/>
</dbReference>
<dbReference type="RefSeq" id="WP_022970147.1">
    <property type="nucleotide sequence ID" value="NZ_ATVD01000005.1"/>
</dbReference>
<keyword evidence="8" id="KW-0472">Membrane</keyword>
<dbReference type="NCBIfam" id="NF047827">
    <property type="entry name" value="T3SSXpsH"/>
    <property type="match status" value="1"/>
</dbReference>
<evidence type="ECO:0000256" key="6">
    <source>
        <dbReference type="ARBA" id="ARBA00022692"/>
    </source>
</evidence>
<evidence type="ECO:0000256" key="7">
    <source>
        <dbReference type="ARBA" id="ARBA00022989"/>
    </source>
</evidence>
<dbReference type="GO" id="GO:0015628">
    <property type="term" value="P:protein secretion by the type II secretion system"/>
    <property type="evidence" value="ECO:0007669"/>
    <property type="project" value="InterPro"/>
</dbReference>
<dbReference type="InterPro" id="IPR012902">
    <property type="entry name" value="N_methyl_site"/>
</dbReference>